<feature type="chain" id="PRO_5040194301" description="Secreted protein" evidence="1">
    <location>
        <begin position="28"/>
        <end position="88"/>
    </location>
</feature>
<reference evidence="2" key="1">
    <citation type="journal article" date="2021" name="Nat. Commun.">
        <title>Genetic determinants of endophytism in the Arabidopsis root mycobiome.</title>
        <authorList>
            <person name="Mesny F."/>
            <person name="Miyauchi S."/>
            <person name="Thiergart T."/>
            <person name="Pickel B."/>
            <person name="Atanasova L."/>
            <person name="Karlsson M."/>
            <person name="Huettel B."/>
            <person name="Barry K.W."/>
            <person name="Haridas S."/>
            <person name="Chen C."/>
            <person name="Bauer D."/>
            <person name="Andreopoulos W."/>
            <person name="Pangilinan J."/>
            <person name="LaButti K."/>
            <person name="Riley R."/>
            <person name="Lipzen A."/>
            <person name="Clum A."/>
            <person name="Drula E."/>
            <person name="Henrissat B."/>
            <person name="Kohler A."/>
            <person name="Grigoriev I.V."/>
            <person name="Martin F.M."/>
            <person name="Hacquard S."/>
        </authorList>
    </citation>
    <scope>NUCLEOTIDE SEQUENCE</scope>
    <source>
        <strain evidence="2">MPI-CAGE-AT-0021</strain>
    </source>
</reference>
<dbReference type="AlphaFoldDB" id="A0A9P9FIY4"/>
<gene>
    <name evidence="2" type="ORF">B0J13DRAFT_29384</name>
</gene>
<keyword evidence="3" id="KW-1185">Reference proteome</keyword>
<dbReference type="EMBL" id="JAGMUU010000001">
    <property type="protein sequence ID" value="KAH7163082.1"/>
    <property type="molecule type" value="Genomic_DNA"/>
</dbReference>
<evidence type="ECO:0000313" key="2">
    <source>
        <dbReference type="EMBL" id="KAH7163082.1"/>
    </source>
</evidence>
<dbReference type="Proteomes" id="UP000717696">
    <property type="component" value="Unassembled WGS sequence"/>
</dbReference>
<name>A0A9P9FIY4_9HYPO</name>
<feature type="signal peptide" evidence="1">
    <location>
        <begin position="1"/>
        <end position="27"/>
    </location>
</feature>
<proteinExistence type="predicted"/>
<evidence type="ECO:0000313" key="3">
    <source>
        <dbReference type="Proteomes" id="UP000717696"/>
    </source>
</evidence>
<sequence length="88" mass="10031">MPTCYNDTAAMCLIAYILLLEFSQRAAQRQGPIDPQYLTCFPCNLFTRDIPLKLKTRPTGYTWSTYLSGDGPSLCLMTRVVTMVLPFW</sequence>
<accession>A0A9P9FIY4</accession>
<evidence type="ECO:0008006" key="4">
    <source>
        <dbReference type="Google" id="ProtNLM"/>
    </source>
</evidence>
<comment type="caution">
    <text evidence="2">The sequence shown here is derived from an EMBL/GenBank/DDBJ whole genome shotgun (WGS) entry which is preliminary data.</text>
</comment>
<evidence type="ECO:0000256" key="1">
    <source>
        <dbReference type="SAM" id="SignalP"/>
    </source>
</evidence>
<organism evidence="2 3">
    <name type="scientific">Dactylonectria estremocensis</name>
    <dbReference type="NCBI Taxonomy" id="1079267"/>
    <lineage>
        <taxon>Eukaryota</taxon>
        <taxon>Fungi</taxon>
        <taxon>Dikarya</taxon>
        <taxon>Ascomycota</taxon>
        <taxon>Pezizomycotina</taxon>
        <taxon>Sordariomycetes</taxon>
        <taxon>Hypocreomycetidae</taxon>
        <taxon>Hypocreales</taxon>
        <taxon>Nectriaceae</taxon>
        <taxon>Dactylonectria</taxon>
    </lineage>
</organism>
<protein>
    <recommendedName>
        <fullName evidence="4">Secreted protein</fullName>
    </recommendedName>
</protein>
<keyword evidence="1" id="KW-0732">Signal</keyword>